<dbReference type="GO" id="GO:0000139">
    <property type="term" value="C:Golgi membrane"/>
    <property type="evidence" value="ECO:0007669"/>
    <property type="project" value="TreeGrafter"/>
</dbReference>
<keyword evidence="1" id="KW-1133">Transmembrane helix</keyword>
<dbReference type="Pfam" id="PF08571">
    <property type="entry name" value="Yos1"/>
    <property type="match status" value="1"/>
</dbReference>
<dbReference type="GO" id="GO:0030134">
    <property type="term" value="C:COPII-coated ER to Golgi transport vesicle"/>
    <property type="evidence" value="ECO:0007669"/>
    <property type="project" value="TreeGrafter"/>
</dbReference>
<dbReference type="GO" id="GO:0006888">
    <property type="term" value="P:endoplasmic reticulum to Golgi vesicle-mediated transport"/>
    <property type="evidence" value="ECO:0007669"/>
    <property type="project" value="TreeGrafter"/>
</dbReference>
<keyword evidence="3" id="KW-1185">Reference proteome</keyword>
<feature type="transmembrane region" description="Helical" evidence="1">
    <location>
        <begin position="130"/>
        <end position="149"/>
    </location>
</feature>
<dbReference type="InterPro" id="IPR013880">
    <property type="entry name" value="Yos1"/>
</dbReference>
<evidence type="ECO:0000256" key="1">
    <source>
        <dbReference type="SAM" id="Phobius"/>
    </source>
</evidence>
<sequence>MGLWSILEGFLLLANAMAILNEDRFLAPRGWSFSEFSTGQTKSFKGQLIGLIYATQYMRLPLILLNAICIVVQTPPRASRSSLLVGDCMPTYSRSAPSSVNRVLRAAAHGMLALDRARETKSSPRTVPSVVGGLATLFCGCYFAVLTLYTRSIKQGGIHEVEPGRSETCKRL</sequence>
<gene>
    <name evidence="2" type="ORF">F383_03048</name>
</gene>
<keyword evidence="1" id="KW-0472">Membrane</keyword>
<dbReference type="Proteomes" id="UP000032142">
    <property type="component" value="Unassembled WGS sequence"/>
</dbReference>
<dbReference type="AlphaFoldDB" id="A0A0B0PUS7"/>
<protein>
    <submittedName>
        <fullName evidence="2">Immediate early response 3-interacting 1</fullName>
    </submittedName>
</protein>
<accession>A0A0B0PUS7</accession>
<evidence type="ECO:0000313" key="3">
    <source>
        <dbReference type="Proteomes" id="UP000032142"/>
    </source>
</evidence>
<dbReference type="GO" id="GO:0005789">
    <property type="term" value="C:endoplasmic reticulum membrane"/>
    <property type="evidence" value="ECO:0007669"/>
    <property type="project" value="TreeGrafter"/>
</dbReference>
<dbReference type="EMBL" id="KN440097">
    <property type="protein sequence ID" value="KHG27161.1"/>
    <property type="molecule type" value="Genomic_DNA"/>
</dbReference>
<name>A0A0B0PUS7_GOSAR</name>
<keyword evidence="1" id="KW-0812">Transmembrane</keyword>
<evidence type="ECO:0000313" key="2">
    <source>
        <dbReference type="EMBL" id="KHG27161.1"/>
    </source>
</evidence>
<proteinExistence type="predicted"/>
<organism evidence="2 3">
    <name type="scientific">Gossypium arboreum</name>
    <name type="common">Tree cotton</name>
    <name type="synonym">Gossypium nanking</name>
    <dbReference type="NCBI Taxonomy" id="29729"/>
    <lineage>
        <taxon>Eukaryota</taxon>
        <taxon>Viridiplantae</taxon>
        <taxon>Streptophyta</taxon>
        <taxon>Embryophyta</taxon>
        <taxon>Tracheophyta</taxon>
        <taxon>Spermatophyta</taxon>
        <taxon>Magnoliopsida</taxon>
        <taxon>eudicotyledons</taxon>
        <taxon>Gunneridae</taxon>
        <taxon>Pentapetalae</taxon>
        <taxon>rosids</taxon>
        <taxon>malvids</taxon>
        <taxon>Malvales</taxon>
        <taxon>Malvaceae</taxon>
        <taxon>Malvoideae</taxon>
        <taxon>Gossypium</taxon>
    </lineage>
</organism>
<dbReference type="PANTHER" id="PTHR15858:SF6">
    <property type="entry name" value="YOS1-LIKE PROTEIN"/>
    <property type="match status" value="1"/>
</dbReference>
<reference evidence="3" key="1">
    <citation type="submission" date="2014-09" db="EMBL/GenBank/DDBJ databases">
        <authorList>
            <person name="Mudge J."/>
            <person name="Ramaraj T."/>
            <person name="Lindquist I.E."/>
            <person name="Bharti A.K."/>
            <person name="Sundararajan A."/>
            <person name="Cameron C.T."/>
            <person name="Woodward J.E."/>
            <person name="May G.D."/>
            <person name="Brubaker C."/>
            <person name="Broadhvest J."/>
            <person name="Wilkins T.A."/>
        </authorList>
    </citation>
    <scope>NUCLEOTIDE SEQUENCE</scope>
    <source>
        <strain evidence="3">cv. AKA8401</strain>
    </source>
</reference>
<dbReference type="PANTHER" id="PTHR15858">
    <property type="entry name" value="IMMEDIATE EARLY RESPONSE 3-INTERACTING PROTEIN 1"/>
    <property type="match status" value="1"/>
</dbReference>